<name>A0A5P1EYR1_ASPOF</name>
<dbReference type="AlphaFoldDB" id="A0A5P1EYR1"/>
<dbReference type="InterPro" id="IPR013097">
    <property type="entry name" value="Dabb"/>
</dbReference>
<dbReference type="InterPro" id="IPR044662">
    <property type="entry name" value="HS1/DABB1-like"/>
</dbReference>
<evidence type="ECO:0000259" key="2">
    <source>
        <dbReference type="PROSITE" id="PS51502"/>
    </source>
</evidence>
<dbReference type="Proteomes" id="UP000243459">
    <property type="component" value="Chromosome 4"/>
</dbReference>
<accession>A0A5P1EYR1</accession>
<sequence length="103" mass="11591">MGDLKHLVLVKFKEGVVVEDIIQGMTKLVSSVDLVKSFEWGQDVGTEEMLRQGFTHAFMLTFKNSEDLASYVTHPSHLEFAIIFSAAIEKVMLFDFPSVIVKP</sequence>
<dbReference type="Gene3D" id="3.30.70.100">
    <property type="match status" value="1"/>
</dbReference>
<dbReference type="OMA" id="ANEFKHL"/>
<dbReference type="PANTHER" id="PTHR33178">
    <property type="match status" value="1"/>
</dbReference>
<dbReference type="OrthoDB" id="1601230at2759"/>
<dbReference type="PROSITE" id="PS51502">
    <property type="entry name" value="S_R_A_B_BARREL"/>
    <property type="match status" value="1"/>
</dbReference>
<comment type="subunit">
    <text evidence="1">Homodimer.</text>
</comment>
<organism evidence="3 4">
    <name type="scientific">Asparagus officinalis</name>
    <name type="common">Garden asparagus</name>
    <dbReference type="NCBI Taxonomy" id="4686"/>
    <lineage>
        <taxon>Eukaryota</taxon>
        <taxon>Viridiplantae</taxon>
        <taxon>Streptophyta</taxon>
        <taxon>Embryophyta</taxon>
        <taxon>Tracheophyta</taxon>
        <taxon>Spermatophyta</taxon>
        <taxon>Magnoliopsida</taxon>
        <taxon>Liliopsida</taxon>
        <taxon>Asparagales</taxon>
        <taxon>Asparagaceae</taxon>
        <taxon>Asparagoideae</taxon>
        <taxon>Asparagus</taxon>
    </lineage>
</organism>
<dbReference type="SUPFAM" id="SSF54909">
    <property type="entry name" value="Dimeric alpha+beta barrel"/>
    <property type="match status" value="1"/>
</dbReference>
<dbReference type="SMART" id="SM00886">
    <property type="entry name" value="Dabb"/>
    <property type="match status" value="1"/>
</dbReference>
<dbReference type="Gramene" id="ONK71268">
    <property type="protein sequence ID" value="ONK71268"/>
    <property type="gene ID" value="A4U43_C04F6730"/>
</dbReference>
<proteinExistence type="predicted"/>
<protein>
    <recommendedName>
        <fullName evidence="2">Stress-response A/B barrel domain-containing protein</fullName>
    </recommendedName>
</protein>
<evidence type="ECO:0000313" key="4">
    <source>
        <dbReference type="Proteomes" id="UP000243459"/>
    </source>
</evidence>
<evidence type="ECO:0000313" key="3">
    <source>
        <dbReference type="EMBL" id="ONK71268.1"/>
    </source>
</evidence>
<keyword evidence="4" id="KW-1185">Reference proteome</keyword>
<dbReference type="PANTHER" id="PTHR33178:SF4">
    <property type="entry name" value="EXPRESSED PROTEIN"/>
    <property type="match status" value="1"/>
</dbReference>
<evidence type="ECO:0000256" key="1">
    <source>
        <dbReference type="ARBA" id="ARBA00011738"/>
    </source>
</evidence>
<dbReference type="InterPro" id="IPR011008">
    <property type="entry name" value="Dimeric_a/b-barrel"/>
</dbReference>
<gene>
    <name evidence="3" type="ORF">A4U43_C04F6730</name>
</gene>
<feature type="domain" description="Stress-response A/B barrel" evidence="2">
    <location>
        <begin position="4"/>
        <end position="96"/>
    </location>
</feature>
<reference evidence="4" key="1">
    <citation type="journal article" date="2017" name="Nat. Commun.">
        <title>The asparagus genome sheds light on the origin and evolution of a young Y chromosome.</title>
        <authorList>
            <person name="Harkess A."/>
            <person name="Zhou J."/>
            <person name="Xu C."/>
            <person name="Bowers J.E."/>
            <person name="Van der Hulst R."/>
            <person name="Ayyampalayam S."/>
            <person name="Mercati F."/>
            <person name="Riccardi P."/>
            <person name="McKain M.R."/>
            <person name="Kakrana A."/>
            <person name="Tang H."/>
            <person name="Ray J."/>
            <person name="Groenendijk J."/>
            <person name="Arikit S."/>
            <person name="Mathioni S.M."/>
            <person name="Nakano M."/>
            <person name="Shan H."/>
            <person name="Telgmann-Rauber A."/>
            <person name="Kanno A."/>
            <person name="Yue Z."/>
            <person name="Chen H."/>
            <person name="Li W."/>
            <person name="Chen Y."/>
            <person name="Xu X."/>
            <person name="Zhang Y."/>
            <person name="Luo S."/>
            <person name="Chen H."/>
            <person name="Gao J."/>
            <person name="Mao Z."/>
            <person name="Pires J.C."/>
            <person name="Luo M."/>
            <person name="Kudrna D."/>
            <person name="Wing R.A."/>
            <person name="Meyers B.C."/>
            <person name="Yi K."/>
            <person name="Kong H."/>
            <person name="Lavrijsen P."/>
            <person name="Sunseri F."/>
            <person name="Falavigna A."/>
            <person name="Ye Y."/>
            <person name="Leebens-Mack J.H."/>
            <person name="Chen G."/>
        </authorList>
    </citation>
    <scope>NUCLEOTIDE SEQUENCE [LARGE SCALE GENOMIC DNA]</scope>
    <source>
        <strain evidence="4">cv. DH0086</strain>
    </source>
</reference>
<dbReference type="EMBL" id="CM007384">
    <property type="protein sequence ID" value="ONK71268.1"/>
    <property type="molecule type" value="Genomic_DNA"/>
</dbReference>
<dbReference type="Pfam" id="PF07876">
    <property type="entry name" value="Dabb"/>
    <property type="match status" value="1"/>
</dbReference>